<dbReference type="EC" id="3.6.1.-" evidence="10"/>
<evidence type="ECO:0000256" key="3">
    <source>
        <dbReference type="ARBA" id="ARBA00022723"/>
    </source>
</evidence>
<feature type="binding site" evidence="10">
    <location>
        <position position="246"/>
    </location>
    <ligand>
        <name>Zn(2+)</name>
        <dbReference type="ChEBI" id="CHEBI:29105"/>
    </ligand>
</feature>
<dbReference type="PROSITE" id="PS50936">
    <property type="entry name" value="ENGC_GTPASE"/>
    <property type="match status" value="1"/>
</dbReference>
<organism evidence="13 14">
    <name type="scientific">Caloranaerobacter azorensis DSM 13643</name>
    <dbReference type="NCBI Taxonomy" id="1121264"/>
    <lineage>
        <taxon>Bacteria</taxon>
        <taxon>Bacillati</taxon>
        <taxon>Bacillota</taxon>
        <taxon>Tissierellia</taxon>
        <taxon>Tissierellales</taxon>
        <taxon>Thermohalobacteraceae</taxon>
        <taxon>Caloranaerobacter</taxon>
    </lineage>
</organism>
<evidence type="ECO:0000256" key="2">
    <source>
        <dbReference type="ARBA" id="ARBA00022517"/>
    </source>
</evidence>
<name>A0A1M5WBR0_9FIRM</name>
<keyword evidence="6 10" id="KW-0378">Hydrolase</keyword>
<evidence type="ECO:0000256" key="4">
    <source>
        <dbReference type="ARBA" id="ARBA00022730"/>
    </source>
</evidence>
<dbReference type="RefSeq" id="WP_073197883.1">
    <property type="nucleotide sequence ID" value="NZ_FQXO01000099.1"/>
</dbReference>
<keyword evidence="14" id="KW-1185">Reference proteome</keyword>
<feature type="binding site" evidence="10">
    <location>
        <position position="251"/>
    </location>
    <ligand>
        <name>Zn(2+)</name>
        <dbReference type="ChEBI" id="CHEBI:29105"/>
    </ligand>
</feature>
<dbReference type="SUPFAM" id="SSF50249">
    <property type="entry name" value="Nucleic acid-binding proteins"/>
    <property type="match status" value="1"/>
</dbReference>
<dbReference type="AlphaFoldDB" id="A0A1M5WBR0"/>
<dbReference type="Pfam" id="PF16745">
    <property type="entry name" value="RsgA_N"/>
    <property type="match status" value="1"/>
</dbReference>
<evidence type="ECO:0000313" key="13">
    <source>
        <dbReference type="EMBL" id="SHH84890.1"/>
    </source>
</evidence>
<feature type="binding site" evidence="10">
    <location>
        <begin position="164"/>
        <end position="172"/>
    </location>
    <ligand>
        <name>GTP</name>
        <dbReference type="ChEBI" id="CHEBI:37565"/>
    </ligand>
</feature>
<accession>A0A1M5WBR0</accession>
<keyword evidence="5 10" id="KW-0547">Nucleotide-binding</keyword>
<dbReference type="InterPro" id="IPR027417">
    <property type="entry name" value="P-loop_NTPase"/>
</dbReference>
<dbReference type="NCBIfam" id="TIGR00157">
    <property type="entry name" value="ribosome small subunit-dependent GTPase A"/>
    <property type="match status" value="1"/>
</dbReference>
<comment type="function">
    <text evidence="10">One of several proteins that assist in the late maturation steps of the functional core of the 30S ribosomal subunit. Helps release RbfA from mature subunits. May play a role in the assembly of ribosomal proteins into the subunit. Circularly permuted GTPase that catalyzes slow GTP hydrolysis, GTPase activity is stimulated by the 30S ribosomal subunit.</text>
</comment>
<dbReference type="GO" id="GO:0003924">
    <property type="term" value="F:GTPase activity"/>
    <property type="evidence" value="ECO:0007669"/>
    <property type="project" value="UniProtKB-UniRule"/>
</dbReference>
<keyword evidence="8 10" id="KW-0694">RNA-binding</keyword>
<dbReference type="InterPro" id="IPR012340">
    <property type="entry name" value="NA-bd_OB-fold"/>
</dbReference>
<dbReference type="GO" id="GO:0005737">
    <property type="term" value="C:cytoplasm"/>
    <property type="evidence" value="ECO:0007669"/>
    <property type="project" value="UniProtKB-SubCell"/>
</dbReference>
<gene>
    <name evidence="10" type="primary">rsgA</name>
    <name evidence="13" type="ORF">SAMN02745135_02394</name>
</gene>
<keyword evidence="3 10" id="KW-0479">Metal-binding</keyword>
<keyword evidence="1 10" id="KW-0963">Cytoplasm</keyword>
<sequence>MLEGIIVKGIGGFYYVKVDDKIYECRARGLFRKKKITPLVGDRVKIRISREDNTGFIEEIFERKTELFRPPVANVDQVIIVFAVKNPDPNLWLLDRFLLLAEFKDLDIVICFNKIDLISEEELKFLNDVYLKAGYKVINTSCVSGIGINELRQILMNKITVFAGPSGVGKSTLLNNIQPDLQLKTGEVSRKTNRGKHTTRRAELLELNIGGWVVDTPGFSSLNIDFMEEEDLSLYFREINEFSGECRFVGCRHYKEPDCSVKKAVEENKISKTRYNNYLMFLEELKKNRRY</sequence>
<comment type="cofactor">
    <cofactor evidence="10">
        <name>Zn(2+)</name>
        <dbReference type="ChEBI" id="CHEBI:29105"/>
    </cofactor>
    <text evidence="10">Binds 1 zinc ion per subunit.</text>
</comment>
<feature type="binding site" evidence="10">
    <location>
        <position position="259"/>
    </location>
    <ligand>
        <name>Zn(2+)</name>
        <dbReference type="ChEBI" id="CHEBI:29105"/>
    </ligand>
</feature>
<keyword evidence="2 10" id="KW-0690">Ribosome biogenesis</keyword>
<comment type="subcellular location">
    <subcellularLocation>
        <location evidence="10">Cytoplasm</location>
    </subcellularLocation>
</comment>
<evidence type="ECO:0000313" key="14">
    <source>
        <dbReference type="Proteomes" id="UP000183967"/>
    </source>
</evidence>
<protein>
    <recommendedName>
        <fullName evidence="10">Small ribosomal subunit biogenesis GTPase RsgA</fullName>
        <ecNumber evidence="10">3.6.1.-</ecNumber>
    </recommendedName>
</protein>
<dbReference type="InterPro" id="IPR010914">
    <property type="entry name" value="RsgA_GTPase_dom"/>
</dbReference>
<dbReference type="InterPro" id="IPR030378">
    <property type="entry name" value="G_CP_dom"/>
</dbReference>
<evidence type="ECO:0000256" key="8">
    <source>
        <dbReference type="ARBA" id="ARBA00022884"/>
    </source>
</evidence>
<dbReference type="HAMAP" id="MF_01820">
    <property type="entry name" value="GTPase_RsgA"/>
    <property type="match status" value="1"/>
</dbReference>
<evidence type="ECO:0000256" key="5">
    <source>
        <dbReference type="ARBA" id="ARBA00022741"/>
    </source>
</evidence>
<evidence type="ECO:0000256" key="9">
    <source>
        <dbReference type="ARBA" id="ARBA00023134"/>
    </source>
</evidence>
<reference evidence="14" key="1">
    <citation type="submission" date="2016-11" db="EMBL/GenBank/DDBJ databases">
        <authorList>
            <person name="Varghese N."/>
            <person name="Submissions S."/>
        </authorList>
    </citation>
    <scope>NUCLEOTIDE SEQUENCE [LARGE SCALE GENOMIC DNA]</scope>
    <source>
        <strain evidence="14">DSM 13643</strain>
    </source>
</reference>
<feature type="binding site" evidence="10">
    <location>
        <begin position="113"/>
        <end position="116"/>
    </location>
    <ligand>
        <name>GTP</name>
        <dbReference type="ChEBI" id="CHEBI:37565"/>
    </ligand>
</feature>
<dbReference type="GO" id="GO:0019843">
    <property type="term" value="F:rRNA binding"/>
    <property type="evidence" value="ECO:0007669"/>
    <property type="project" value="UniProtKB-KW"/>
</dbReference>
<feature type="binding site" evidence="10">
    <location>
        <position position="253"/>
    </location>
    <ligand>
        <name>Zn(2+)</name>
        <dbReference type="ChEBI" id="CHEBI:29105"/>
    </ligand>
</feature>
<dbReference type="Gene3D" id="1.10.40.50">
    <property type="entry name" value="Probable gtpase engc, domain 3"/>
    <property type="match status" value="1"/>
</dbReference>
<evidence type="ECO:0000259" key="11">
    <source>
        <dbReference type="PROSITE" id="PS50936"/>
    </source>
</evidence>
<evidence type="ECO:0000256" key="7">
    <source>
        <dbReference type="ARBA" id="ARBA00022833"/>
    </source>
</evidence>
<dbReference type="InterPro" id="IPR031944">
    <property type="entry name" value="RsgA_N"/>
</dbReference>
<dbReference type="PANTHER" id="PTHR32120:SF11">
    <property type="entry name" value="SMALL RIBOSOMAL SUBUNIT BIOGENESIS GTPASE RSGA 1, MITOCHONDRIAL-RELATED"/>
    <property type="match status" value="1"/>
</dbReference>
<dbReference type="CDD" id="cd01854">
    <property type="entry name" value="YjeQ_EngC"/>
    <property type="match status" value="1"/>
</dbReference>
<dbReference type="GO" id="GO:0042274">
    <property type="term" value="P:ribosomal small subunit biogenesis"/>
    <property type="evidence" value="ECO:0007669"/>
    <property type="project" value="UniProtKB-UniRule"/>
</dbReference>
<evidence type="ECO:0000256" key="10">
    <source>
        <dbReference type="HAMAP-Rule" id="MF_01820"/>
    </source>
</evidence>
<comment type="similarity">
    <text evidence="10">Belongs to the TRAFAC class YlqF/YawG GTPase family. RsgA subfamily.</text>
</comment>
<dbReference type="Pfam" id="PF03193">
    <property type="entry name" value="RsgA_GTPase"/>
    <property type="match status" value="1"/>
</dbReference>
<keyword evidence="4 10" id="KW-0699">rRNA-binding</keyword>
<dbReference type="GO" id="GO:0046872">
    <property type="term" value="F:metal ion binding"/>
    <property type="evidence" value="ECO:0007669"/>
    <property type="project" value="UniProtKB-KW"/>
</dbReference>
<evidence type="ECO:0000259" key="12">
    <source>
        <dbReference type="PROSITE" id="PS51721"/>
    </source>
</evidence>
<evidence type="ECO:0000256" key="1">
    <source>
        <dbReference type="ARBA" id="ARBA00022490"/>
    </source>
</evidence>
<dbReference type="SUPFAM" id="SSF52540">
    <property type="entry name" value="P-loop containing nucleoside triphosphate hydrolases"/>
    <property type="match status" value="1"/>
</dbReference>
<feature type="domain" description="CP-type G" evidence="12">
    <location>
        <begin position="64"/>
        <end position="222"/>
    </location>
</feature>
<dbReference type="PANTHER" id="PTHR32120">
    <property type="entry name" value="SMALL RIBOSOMAL SUBUNIT BIOGENESIS GTPASE RSGA"/>
    <property type="match status" value="1"/>
</dbReference>
<dbReference type="EMBL" id="FQXO01000099">
    <property type="protein sequence ID" value="SHH84890.1"/>
    <property type="molecule type" value="Genomic_DNA"/>
</dbReference>
<dbReference type="OrthoDB" id="9809485at2"/>
<dbReference type="GO" id="GO:0005525">
    <property type="term" value="F:GTP binding"/>
    <property type="evidence" value="ECO:0007669"/>
    <property type="project" value="UniProtKB-UniRule"/>
</dbReference>
<keyword evidence="7 10" id="KW-0862">Zinc</keyword>
<feature type="domain" description="EngC GTPase" evidence="11">
    <location>
        <begin position="73"/>
        <end position="220"/>
    </location>
</feature>
<dbReference type="CDD" id="cd04466">
    <property type="entry name" value="S1_YloQ_GTPase"/>
    <property type="match status" value="1"/>
</dbReference>
<evidence type="ECO:0000256" key="6">
    <source>
        <dbReference type="ARBA" id="ARBA00022801"/>
    </source>
</evidence>
<keyword evidence="9 10" id="KW-0342">GTP-binding</keyword>
<dbReference type="Gene3D" id="2.40.50.140">
    <property type="entry name" value="Nucleic acid-binding proteins"/>
    <property type="match status" value="1"/>
</dbReference>
<dbReference type="InterPro" id="IPR004881">
    <property type="entry name" value="Ribosome_biogen_GTPase_RsgA"/>
</dbReference>
<dbReference type="Gene3D" id="3.40.50.300">
    <property type="entry name" value="P-loop containing nucleotide triphosphate hydrolases"/>
    <property type="match status" value="1"/>
</dbReference>
<proteinExistence type="inferred from homology"/>
<comment type="subunit">
    <text evidence="10">Monomer. Associates with 30S ribosomal subunit, binds 16S rRNA.</text>
</comment>
<dbReference type="PROSITE" id="PS51721">
    <property type="entry name" value="G_CP"/>
    <property type="match status" value="1"/>
</dbReference>
<dbReference type="Proteomes" id="UP000183967">
    <property type="component" value="Unassembled WGS sequence"/>
</dbReference>